<keyword evidence="2" id="KW-1185">Reference proteome</keyword>
<dbReference type="GO" id="GO:0003676">
    <property type="term" value="F:nucleic acid binding"/>
    <property type="evidence" value="ECO:0007669"/>
    <property type="project" value="InterPro"/>
</dbReference>
<dbReference type="InterPro" id="IPR036397">
    <property type="entry name" value="RNaseH_sf"/>
</dbReference>
<reference evidence="1" key="1">
    <citation type="journal article" date="2023" name="Mol. Phylogenet. Evol.">
        <title>Genome-scale phylogeny and comparative genomics of the fungal order Sordariales.</title>
        <authorList>
            <person name="Hensen N."/>
            <person name="Bonometti L."/>
            <person name="Westerberg I."/>
            <person name="Brannstrom I.O."/>
            <person name="Guillou S."/>
            <person name="Cros-Aarteil S."/>
            <person name="Calhoun S."/>
            <person name="Haridas S."/>
            <person name="Kuo A."/>
            <person name="Mondo S."/>
            <person name="Pangilinan J."/>
            <person name="Riley R."/>
            <person name="LaButti K."/>
            <person name="Andreopoulos B."/>
            <person name="Lipzen A."/>
            <person name="Chen C."/>
            <person name="Yan M."/>
            <person name="Daum C."/>
            <person name="Ng V."/>
            <person name="Clum A."/>
            <person name="Steindorff A."/>
            <person name="Ohm R.A."/>
            <person name="Martin F."/>
            <person name="Silar P."/>
            <person name="Natvig D.O."/>
            <person name="Lalanne C."/>
            <person name="Gautier V."/>
            <person name="Ament-Velasquez S.L."/>
            <person name="Kruys A."/>
            <person name="Hutchinson M.I."/>
            <person name="Powell A.J."/>
            <person name="Barry K."/>
            <person name="Miller A.N."/>
            <person name="Grigoriev I.V."/>
            <person name="Debuchy R."/>
            <person name="Gladieux P."/>
            <person name="Hiltunen Thoren M."/>
            <person name="Johannesson H."/>
        </authorList>
    </citation>
    <scope>NUCLEOTIDE SEQUENCE</scope>
    <source>
        <strain evidence="1">CBS 626.80</strain>
    </source>
</reference>
<proteinExistence type="predicted"/>
<evidence type="ECO:0000313" key="1">
    <source>
        <dbReference type="EMBL" id="KAK3949767.1"/>
    </source>
</evidence>
<sequence>NKNGKMSRRIYFDQILDLIVKKWLDEGHDFIFEEDNDSGHKGGIVTRWKEDHGLRYFFNPPYFSDL</sequence>
<dbReference type="EMBL" id="MU859202">
    <property type="protein sequence ID" value="KAK3949767.1"/>
    <property type="molecule type" value="Genomic_DNA"/>
</dbReference>
<dbReference type="Proteomes" id="UP001303222">
    <property type="component" value="Unassembled WGS sequence"/>
</dbReference>
<feature type="non-terminal residue" evidence="1">
    <location>
        <position position="66"/>
    </location>
</feature>
<feature type="non-terminal residue" evidence="1">
    <location>
        <position position="1"/>
    </location>
</feature>
<accession>A0AAN6NTV8</accession>
<evidence type="ECO:0000313" key="2">
    <source>
        <dbReference type="Proteomes" id="UP001303222"/>
    </source>
</evidence>
<reference evidence="1" key="2">
    <citation type="submission" date="2023-06" db="EMBL/GenBank/DDBJ databases">
        <authorList>
            <consortium name="Lawrence Berkeley National Laboratory"/>
            <person name="Mondo S.J."/>
            <person name="Hensen N."/>
            <person name="Bonometti L."/>
            <person name="Westerberg I."/>
            <person name="Brannstrom I.O."/>
            <person name="Guillou S."/>
            <person name="Cros-Aarteil S."/>
            <person name="Calhoun S."/>
            <person name="Haridas S."/>
            <person name="Kuo A."/>
            <person name="Pangilinan J."/>
            <person name="Riley R."/>
            <person name="Labutti K."/>
            <person name="Andreopoulos B."/>
            <person name="Lipzen A."/>
            <person name="Chen C."/>
            <person name="Yanf M."/>
            <person name="Daum C."/>
            <person name="Ng V."/>
            <person name="Clum A."/>
            <person name="Steindorff A."/>
            <person name="Ohm R."/>
            <person name="Martin F."/>
            <person name="Silar P."/>
            <person name="Natvig D."/>
            <person name="Lalanne C."/>
            <person name="Gautier V."/>
            <person name="Ament-Velasquez S.L."/>
            <person name="Kruys A."/>
            <person name="Hutchinson M.I."/>
            <person name="Powell A.J."/>
            <person name="Barry K."/>
            <person name="Miller A.N."/>
            <person name="Grigoriev I.V."/>
            <person name="Debuchy R."/>
            <person name="Gladieux P."/>
            <person name="Thoren M.H."/>
            <person name="Johannesson H."/>
        </authorList>
    </citation>
    <scope>NUCLEOTIDE SEQUENCE</scope>
    <source>
        <strain evidence="1">CBS 626.80</strain>
    </source>
</reference>
<protein>
    <submittedName>
        <fullName evidence="1">Uncharacterized protein</fullName>
    </submittedName>
</protein>
<organism evidence="1 2">
    <name type="scientific">Pseudoneurospora amorphoporcata</name>
    <dbReference type="NCBI Taxonomy" id="241081"/>
    <lineage>
        <taxon>Eukaryota</taxon>
        <taxon>Fungi</taxon>
        <taxon>Dikarya</taxon>
        <taxon>Ascomycota</taxon>
        <taxon>Pezizomycotina</taxon>
        <taxon>Sordariomycetes</taxon>
        <taxon>Sordariomycetidae</taxon>
        <taxon>Sordariales</taxon>
        <taxon>Sordariaceae</taxon>
        <taxon>Pseudoneurospora</taxon>
    </lineage>
</organism>
<dbReference type="Gene3D" id="3.30.420.10">
    <property type="entry name" value="Ribonuclease H-like superfamily/Ribonuclease H"/>
    <property type="match status" value="1"/>
</dbReference>
<dbReference type="AlphaFoldDB" id="A0AAN6NTV8"/>
<gene>
    <name evidence="1" type="ORF">QBC32DRAFT_200310</name>
</gene>
<name>A0AAN6NTV8_9PEZI</name>
<comment type="caution">
    <text evidence="1">The sequence shown here is derived from an EMBL/GenBank/DDBJ whole genome shotgun (WGS) entry which is preliminary data.</text>
</comment>